<evidence type="ECO:0008006" key="3">
    <source>
        <dbReference type="Google" id="ProtNLM"/>
    </source>
</evidence>
<protein>
    <recommendedName>
        <fullName evidence="3">Plasmid replication initiator protein</fullName>
    </recommendedName>
</protein>
<gene>
    <name evidence="1" type="ORF">AWC17_19735</name>
</gene>
<comment type="caution">
    <text evidence="1">The sequence shown here is derived from an EMBL/GenBank/DDBJ whole genome shotgun (WGS) entry which is preliminary data.</text>
</comment>
<name>A0A1X1YU48_9MYCO</name>
<reference evidence="1 2" key="1">
    <citation type="submission" date="2016-01" db="EMBL/GenBank/DDBJ databases">
        <title>The new phylogeny of the genus Mycobacterium.</title>
        <authorList>
            <person name="Tarcisio F."/>
            <person name="Conor M."/>
            <person name="Antonella G."/>
            <person name="Elisabetta G."/>
            <person name="Giulia F.S."/>
            <person name="Sara T."/>
            <person name="Anna F."/>
            <person name="Clotilde B."/>
            <person name="Roberto B."/>
            <person name="Veronica D.S."/>
            <person name="Fabio R."/>
            <person name="Monica P."/>
            <person name="Olivier J."/>
            <person name="Enrico T."/>
            <person name="Nicola S."/>
        </authorList>
    </citation>
    <scope>NUCLEOTIDE SEQUENCE [LARGE SCALE GENOMIC DNA]</scope>
    <source>
        <strain evidence="1 2">DSM 44803</strain>
    </source>
</reference>
<proteinExistence type="predicted"/>
<dbReference type="Proteomes" id="UP000193781">
    <property type="component" value="Unassembled WGS sequence"/>
</dbReference>
<sequence>MTVELPGVPPEVNFNDVVTQMIRRAASATFETWWKKVDEVGFCANPIHLIGGDGLGRDHRVLTRCNNRRAIVCPSCSDLYARDTWQLIHAGLRGGHHEIPTTVAEHPQVFVTLTAPSFGAVHTTRTMGTCHPSRDQWDQCMHGSPRRCEAAHDHDDPRLGQPLCRDCYDYVGHVLFSWHAPELWRRFTIQLRRLLSRQLRDRAENPRGTRVSFMKVVELQRRALPHFHAVIRLDAASEPGRPPSPPDTSISAGDFAALVRQAAVAIEMTASGDKVLRFGDQLDIKIIRCGGTREVQDAGISSRQIAAYLAKYVTKSVADFGVLARRFSPAAIDQLDVTEHVRGIMRTIVDLAEQEPYEDMLSWVHTLGYRGHVISKSRQFSTTMTALRERRAAWRKDQARAGAPTAITQDEPNASMQWEFERLGHSSLGDRVLVISGFARAQEQRFAARDALREGP</sequence>
<evidence type="ECO:0000313" key="1">
    <source>
        <dbReference type="EMBL" id="ORW14619.1"/>
    </source>
</evidence>
<accession>A0A1X1YU48</accession>
<dbReference type="Pfam" id="PF20199">
    <property type="entry name" value="RepSA"/>
    <property type="match status" value="1"/>
</dbReference>
<dbReference type="AlphaFoldDB" id="A0A1X1YU48"/>
<dbReference type="EMBL" id="LQPH01000180">
    <property type="protein sequence ID" value="ORW14619.1"/>
    <property type="molecule type" value="Genomic_DNA"/>
</dbReference>
<dbReference type="RefSeq" id="WP_046184991.1">
    <property type="nucleotide sequence ID" value="NZ_JACKSS010000162.1"/>
</dbReference>
<organism evidence="1 2">
    <name type="scientific">Mycobacterium nebraskense</name>
    <dbReference type="NCBI Taxonomy" id="244292"/>
    <lineage>
        <taxon>Bacteria</taxon>
        <taxon>Bacillati</taxon>
        <taxon>Actinomycetota</taxon>
        <taxon>Actinomycetes</taxon>
        <taxon>Mycobacteriales</taxon>
        <taxon>Mycobacteriaceae</taxon>
        <taxon>Mycobacterium</taxon>
    </lineage>
</organism>
<dbReference type="InterPro" id="IPR046828">
    <property type="entry name" value="RepSA"/>
</dbReference>
<keyword evidence="2" id="KW-1185">Reference proteome</keyword>
<evidence type="ECO:0000313" key="2">
    <source>
        <dbReference type="Proteomes" id="UP000193781"/>
    </source>
</evidence>
<dbReference type="OrthoDB" id="3203793at2"/>